<dbReference type="Pfam" id="PF00891">
    <property type="entry name" value="Methyltransf_2"/>
    <property type="match status" value="1"/>
</dbReference>
<evidence type="ECO:0000256" key="3">
    <source>
        <dbReference type="ARBA" id="ARBA00022691"/>
    </source>
</evidence>
<dbReference type="GO" id="GO:0046983">
    <property type="term" value="F:protein dimerization activity"/>
    <property type="evidence" value="ECO:0007669"/>
    <property type="project" value="InterPro"/>
</dbReference>
<dbReference type="OrthoDB" id="2410195at2759"/>
<evidence type="ECO:0000313" key="7">
    <source>
        <dbReference type="Proteomes" id="UP000054007"/>
    </source>
</evidence>
<feature type="domain" description="O-methyltransferase dimerisation" evidence="5">
    <location>
        <begin position="80"/>
        <end position="150"/>
    </location>
</feature>
<proteinExistence type="predicted"/>
<evidence type="ECO:0000256" key="1">
    <source>
        <dbReference type="ARBA" id="ARBA00022603"/>
    </source>
</evidence>
<evidence type="ECO:0000259" key="5">
    <source>
        <dbReference type="Pfam" id="PF08100"/>
    </source>
</evidence>
<accession>A0A0D7BBX6</accession>
<evidence type="ECO:0000256" key="2">
    <source>
        <dbReference type="ARBA" id="ARBA00022679"/>
    </source>
</evidence>
<dbReference type="AlphaFoldDB" id="A0A0D7BBX6"/>
<dbReference type="SUPFAM" id="SSF46785">
    <property type="entry name" value="Winged helix' DNA-binding domain"/>
    <property type="match status" value="1"/>
</dbReference>
<keyword evidence="3" id="KW-0949">S-adenosyl-L-methionine</keyword>
<dbReference type="PROSITE" id="PS51683">
    <property type="entry name" value="SAM_OMT_II"/>
    <property type="match status" value="1"/>
</dbReference>
<evidence type="ECO:0000313" key="6">
    <source>
        <dbReference type="EMBL" id="KIY67016.1"/>
    </source>
</evidence>
<gene>
    <name evidence="6" type="ORF">CYLTODRAFT_437209</name>
</gene>
<dbReference type="InterPro" id="IPR016461">
    <property type="entry name" value="COMT-like"/>
</dbReference>
<keyword evidence="1 6" id="KW-0489">Methyltransferase</keyword>
<dbReference type="SUPFAM" id="SSF53335">
    <property type="entry name" value="S-adenosyl-L-methionine-dependent methyltransferases"/>
    <property type="match status" value="1"/>
</dbReference>
<feature type="domain" description="O-methyltransferase C-terminal" evidence="4">
    <location>
        <begin position="228"/>
        <end position="370"/>
    </location>
</feature>
<dbReference type="InterPro" id="IPR001077">
    <property type="entry name" value="COMT_C"/>
</dbReference>
<dbReference type="GO" id="GO:0032259">
    <property type="term" value="P:methylation"/>
    <property type="evidence" value="ECO:0007669"/>
    <property type="project" value="UniProtKB-KW"/>
</dbReference>
<dbReference type="Gene3D" id="1.10.10.10">
    <property type="entry name" value="Winged helix-like DNA-binding domain superfamily/Winged helix DNA-binding domain"/>
    <property type="match status" value="1"/>
</dbReference>
<dbReference type="Gene3D" id="3.40.50.150">
    <property type="entry name" value="Vaccinia Virus protein VP39"/>
    <property type="match status" value="1"/>
</dbReference>
<sequence length="453" mass="49574">MSLTALTDILSAQAKALEAAYAAAGEGVPNLDAPFHPSAIDSDPAFIQARHIIIAAANQLIQTVRPAPETLQLEACSVHSTSAIGLAEQYHLADVLAEAGPQGLHTRDIASKVGLETQSVERILRFLATRHIFKEVSPNVYVNNRISGLLQKNKPIEELRSQPNSRYAKGPLAAGVSHIADDVFASSPYLGKWLSEPGEWETPFNMSHKTHSKIFPWYGEPGNEWRMHRFASFMQYAGSLFPQDIISNSINGESLPPDSVVVDVGGSLGQATLTMYKAFPNLSYIVQDLPELEQDAKDYWKTHAPSAPVRIMPHNFFDPQPAKNAAVYFFRVVFHDWPDNKVQEIMQRTREAAGPDSKLVALDSLQEHTCRVDANSSSVVVPGAAKKTVPSPLLANLGIGGTSIFGPMDFQMWVLCNGRERTEEDFKRLGAASGWKLESVKLGAPATYTFTPA</sequence>
<dbReference type="InterPro" id="IPR036390">
    <property type="entry name" value="WH_DNA-bd_sf"/>
</dbReference>
<name>A0A0D7BBX6_9AGAR</name>
<dbReference type="PANTHER" id="PTHR43712:SF2">
    <property type="entry name" value="O-METHYLTRANSFERASE CICE"/>
    <property type="match status" value="1"/>
</dbReference>
<dbReference type="InterPro" id="IPR029063">
    <property type="entry name" value="SAM-dependent_MTases_sf"/>
</dbReference>
<dbReference type="Proteomes" id="UP000054007">
    <property type="component" value="Unassembled WGS sequence"/>
</dbReference>
<dbReference type="GO" id="GO:0008171">
    <property type="term" value="F:O-methyltransferase activity"/>
    <property type="evidence" value="ECO:0007669"/>
    <property type="project" value="InterPro"/>
</dbReference>
<evidence type="ECO:0000259" key="4">
    <source>
        <dbReference type="Pfam" id="PF00891"/>
    </source>
</evidence>
<keyword evidence="2 6" id="KW-0808">Transferase</keyword>
<dbReference type="PANTHER" id="PTHR43712">
    <property type="entry name" value="PUTATIVE (AFU_ORTHOLOGUE AFUA_4G14580)-RELATED"/>
    <property type="match status" value="1"/>
</dbReference>
<protein>
    <submittedName>
        <fullName evidence="6">S-adenosyl-L-methionine-dependent methyltransferase</fullName>
    </submittedName>
</protein>
<dbReference type="InterPro" id="IPR012967">
    <property type="entry name" value="COMT_dimerisation"/>
</dbReference>
<dbReference type="InterPro" id="IPR036388">
    <property type="entry name" value="WH-like_DNA-bd_sf"/>
</dbReference>
<dbReference type="Pfam" id="PF08100">
    <property type="entry name" value="Dimerisation"/>
    <property type="match status" value="1"/>
</dbReference>
<keyword evidence="7" id="KW-1185">Reference proteome</keyword>
<organism evidence="6 7">
    <name type="scientific">Cylindrobasidium torrendii FP15055 ss-10</name>
    <dbReference type="NCBI Taxonomy" id="1314674"/>
    <lineage>
        <taxon>Eukaryota</taxon>
        <taxon>Fungi</taxon>
        <taxon>Dikarya</taxon>
        <taxon>Basidiomycota</taxon>
        <taxon>Agaricomycotina</taxon>
        <taxon>Agaricomycetes</taxon>
        <taxon>Agaricomycetidae</taxon>
        <taxon>Agaricales</taxon>
        <taxon>Marasmiineae</taxon>
        <taxon>Physalacriaceae</taxon>
        <taxon>Cylindrobasidium</taxon>
    </lineage>
</organism>
<reference evidence="6 7" key="1">
    <citation type="journal article" date="2015" name="Fungal Genet. Biol.">
        <title>Evolution of novel wood decay mechanisms in Agaricales revealed by the genome sequences of Fistulina hepatica and Cylindrobasidium torrendii.</title>
        <authorList>
            <person name="Floudas D."/>
            <person name="Held B.W."/>
            <person name="Riley R."/>
            <person name="Nagy L.G."/>
            <person name="Koehler G."/>
            <person name="Ransdell A.S."/>
            <person name="Younus H."/>
            <person name="Chow J."/>
            <person name="Chiniquy J."/>
            <person name="Lipzen A."/>
            <person name="Tritt A."/>
            <person name="Sun H."/>
            <person name="Haridas S."/>
            <person name="LaButti K."/>
            <person name="Ohm R.A."/>
            <person name="Kues U."/>
            <person name="Blanchette R.A."/>
            <person name="Grigoriev I.V."/>
            <person name="Minto R.E."/>
            <person name="Hibbett D.S."/>
        </authorList>
    </citation>
    <scope>NUCLEOTIDE SEQUENCE [LARGE SCALE GENOMIC DNA]</scope>
    <source>
        <strain evidence="6 7">FP15055 ss-10</strain>
    </source>
</reference>
<dbReference type="EMBL" id="KN880537">
    <property type="protein sequence ID" value="KIY67016.1"/>
    <property type="molecule type" value="Genomic_DNA"/>
</dbReference>